<evidence type="ECO:0000259" key="1">
    <source>
        <dbReference type="Pfam" id="PF03372"/>
    </source>
</evidence>
<dbReference type="RefSeq" id="WP_225308970.1">
    <property type="nucleotide sequence ID" value="NZ_CP042582.1"/>
</dbReference>
<dbReference type="PANTHER" id="PTHR14859:SF15">
    <property type="entry name" value="ENDONUCLEASE_EXONUCLEASE_PHOSPHATASE DOMAIN-CONTAINING PROTEIN"/>
    <property type="match status" value="1"/>
</dbReference>
<dbReference type="Proteomes" id="UP000325797">
    <property type="component" value="Chromosome"/>
</dbReference>
<dbReference type="KEGG" id="hadh:FRZ61_47010"/>
<dbReference type="PANTHER" id="PTHR14859">
    <property type="entry name" value="CALCOFLUOR WHITE HYPERSENSITIVE PROTEIN PRECURSOR"/>
    <property type="match status" value="1"/>
</dbReference>
<dbReference type="InterPro" id="IPR051916">
    <property type="entry name" value="GPI-anchor_lipid_remodeler"/>
</dbReference>
<feature type="domain" description="Endonuclease/exonuclease/phosphatase" evidence="1">
    <location>
        <begin position="14"/>
        <end position="230"/>
    </location>
</feature>
<dbReference type="SUPFAM" id="SSF56219">
    <property type="entry name" value="DNase I-like"/>
    <property type="match status" value="1"/>
</dbReference>
<organism evidence="2 3">
    <name type="scientific">Hypericibacter adhaerens</name>
    <dbReference type="NCBI Taxonomy" id="2602016"/>
    <lineage>
        <taxon>Bacteria</taxon>
        <taxon>Pseudomonadati</taxon>
        <taxon>Pseudomonadota</taxon>
        <taxon>Alphaproteobacteria</taxon>
        <taxon>Rhodospirillales</taxon>
        <taxon>Dongiaceae</taxon>
        <taxon>Hypericibacter</taxon>
    </lineage>
</organism>
<dbReference type="GO" id="GO:0016020">
    <property type="term" value="C:membrane"/>
    <property type="evidence" value="ECO:0007669"/>
    <property type="project" value="GOC"/>
</dbReference>
<protein>
    <submittedName>
        <fullName evidence="2">Diguanylate cyclase</fullName>
    </submittedName>
</protein>
<proteinExistence type="predicted"/>
<name>A0A5J6N4K8_9PROT</name>
<accession>A0A5J6N4K8</accession>
<dbReference type="EMBL" id="CP042582">
    <property type="protein sequence ID" value="QEX24759.1"/>
    <property type="molecule type" value="Genomic_DNA"/>
</dbReference>
<sequence length="253" mass="27468">MSRNGTKKAGTLIASYNVHKCVGMDQRFDPARVETVIGEIGADIVALQEADRRFGARANILDLDRLERESGLLAVPVAGRPKGHGWHGNLLLFRKGTVRDVHQIDLPGVEPRGALVVDVDLDAGPLRIVAAHFGLLRRSRLRQAEAILTAVAARNERPTLLLGDLNEWRVGPRSSLRNLDPAFGPMAADLPSFPARFPLFALDRILGNPHDLITGLEVHDTPLSRVASDHLPLKAWVDLEGSRAPATDGQIAA</sequence>
<keyword evidence="3" id="KW-1185">Reference proteome</keyword>
<dbReference type="GO" id="GO:0006506">
    <property type="term" value="P:GPI anchor biosynthetic process"/>
    <property type="evidence" value="ECO:0007669"/>
    <property type="project" value="TreeGrafter"/>
</dbReference>
<gene>
    <name evidence="2" type="ORF">FRZ61_47010</name>
</gene>
<dbReference type="Pfam" id="PF03372">
    <property type="entry name" value="Exo_endo_phos"/>
    <property type="match status" value="1"/>
</dbReference>
<dbReference type="GO" id="GO:0003824">
    <property type="term" value="F:catalytic activity"/>
    <property type="evidence" value="ECO:0007669"/>
    <property type="project" value="InterPro"/>
</dbReference>
<dbReference type="AlphaFoldDB" id="A0A5J6N4K8"/>
<dbReference type="Gene3D" id="3.60.10.10">
    <property type="entry name" value="Endonuclease/exonuclease/phosphatase"/>
    <property type="match status" value="1"/>
</dbReference>
<evidence type="ECO:0000313" key="3">
    <source>
        <dbReference type="Proteomes" id="UP000325797"/>
    </source>
</evidence>
<evidence type="ECO:0000313" key="2">
    <source>
        <dbReference type="EMBL" id="QEX24759.1"/>
    </source>
</evidence>
<dbReference type="InterPro" id="IPR005135">
    <property type="entry name" value="Endo/exonuclease/phosphatase"/>
</dbReference>
<reference evidence="2 3" key="1">
    <citation type="submission" date="2019-08" db="EMBL/GenBank/DDBJ databases">
        <title>Hyperibacter terrae gen. nov., sp. nov. and Hyperibacter viscosus sp. nov., two new members in the family Rhodospirillaceae isolated from the rhizosphere of Hypericum perforatum.</title>
        <authorList>
            <person name="Noviana Z."/>
        </authorList>
    </citation>
    <scope>NUCLEOTIDE SEQUENCE [LARGE SCALE GENOMIC DNA]</scope>
    <source>
        <strain evidence="2 3">R5959</strain>
    </source>
</reference>
<dbReference type="InterPro" id="IPR036691">
    <property type="entry name" value="Endo/exonu/phosph_ase_sf"/>
</dbReference>